<keyword evidence="6 9" id="KW-0472">Membrane</keyword>
<sequence length="330" mass="37203">MSNEMIIQSTDELNETFNRIAIDQISTNDNLETDIVWIVSCSINFVGSLVTCLVLTTWKNIHSATITLLAALMVSEMTSAGFLIFFNFWHMYYTVTKESELMTARRCSFLAGLQYIPSCASWALSLAIAIDRLNAVFRQAKYQELTKWSVRVKISVAVVWGLLYYIIMVSCTPNTYLLTVCSGRLLYFDDYKVKNFLVILTTTNTCTTIVIYLFILVVVRFKASKWVEPKSTASDNNNLAAVKKIRSQQLTKALTFTCLSYASTTIIEKTVGLFFITFAPDLQYRVGVYVGTLGTLEGVNTFVGCCLFMTEFRKGLKNLVDVASKKMCNQ</sequence>
<protein>
    <submittedName>
        <fullName evidence="12">G-protein coupled receptors family 1 profile domain-containing protein</fullName>
    </submittedName>
</protein>
<feature type="transmembrane region" description="Helical" evidence="9">
    <location>
        <begin position="253"/>
        <end position="276"/>
    </location>
</feature>
<evidence type="ECO:0000256" key="6">
    <source>
        <dbReference type="ARBA" id="ARBA00023136"/>
    </source>
</evidence>
<dbReference type="PANTHER" id="PTHR24228:SF59">
    <property type="entry name" value="NEUROPEPTIDE RECEPTOR 15"/>
    <property type="match status" value="1"/>
</dbReference>
<keyword evidence="11" id="KW-1185">Reference proteome</keyword>
<feature type="transmembrane region" description="Helical" evidence="9">
    <location>
        <begin position="196"/>
        <end position="219"/>
    </location>
</feature>
<feature type="transmembrane region" description="Helical" evidence="9">
    <location>
        <begin position="154"/>
        <end position="176"/>
    </location>
</feature>
<dbReference type="PROSITE" id="PS50262">
    <property type="entry name" value="G_PROTEIN_RECEP_F1_2"/>
    <property type="match status" value="1"/>
</dbReference>
<comment type="subcellular location">
    <subcellularLocation>
        <location evidence="1">Cell membrane</location>
        <topology evidence="1">Multi-pass membrane protein</topology>
    </subcellularLocation>
</comment>
<name>A0A915HVY3_ROMCU</name>
<feature type="transmembrane region" description="Helical" evidence="9">
    <location>
        <begin position="68"/>
        <end position="89"/>
    </location>
</feature>
<evidence type="ECO:0000313" key="11">
    <source>
        <dbReference type="Proteomes" id="UP000887565"/>
    </source>
</evidence>
<evidence type="ECO:0000256" key="5">
    <source>
        <dbReference type="ARBA" id="ARBA00023040"/>
    </source>
</evidence>
<evidence type="ECO:0000256" key="8">
    <source>
        <dbReference type="ARBA" id="ARBA00023224"/>
    </source>
</evidence>
<evidence type="ECO:0000256" key="7">
    <source>
        <dbReference type="ARBA" id="ARBA00023170"/>
    </source>
</evidence>
<feature type="domain" description="G-protein coupled receptors family 1 profile" evidence="10">
    <location>
        <begin position="47"/>
        <end position="280"/>
    </location>
</feature>
<evidence type="ECO:0000259" key="10">
    <source>
        <dbReference type="PROSITE" id="PS50262"/>
    </source>
</evidence>
<dbReference type="Proteomes" id="UP000887565">
    <property type="component" value="Unplaced"/>
</dbReference>
<keyword evidence="5" id="KW-0297">G-protein coupled receptor</keyword>
<evidence type="ECO:0000256" key="2">
    <source>
        <dbReference type="ARBA" id="ARBA00022475"/>
    </source>
</evidence>
<dbReference type="Gene3D" id="1.20.1070.10">
    <property type="entry name" value="Rhodopsin 7-helix transmembrane proteins"/>
    <property type="match status" value="1"/>
</dbReference>
<keyword evidence="2" id="KW-1003">Cell membrane</keyword>
<keyword evidence="4 9" id="KW-1133">Transmembrane helix</keyword>
<organism evidence="11 12">
    <name type="scientific">Romanomermis culicivorax</name>
    <name type="common">Nematode worm</name>
    <dbReference type="NCBI Taxonomy" id="13658"/>
    <lineage>
        <taxon>Eukaryota</taxon>
        <taxon>Metazoa</taxon>
        <taxon>Ecdysozoa</taxon>
        <taxon>Nematoda</taxon>
        <taxon>Enoplea</taxon>
        <taxon>Dorylaimia</taxon>
        <taxon>Mermithida</taxon>
        <taxon>Mermithoidea</taxon>
        <taxon>Mermithidae</taxon>
        <taxon>Romanomermis</taxon>
    </lineage>
</organism>
<evidence type="ECO:0000313" key="12">
    <source>
        <dbReference type="WBParaSite" id="nRc.2.0.1.t05501-RA"/>
    </source>
</evidence>
<evidence type="ECO:0000256" key="1">
    <source>
        <dbReference type="ARBA" id="ARBA00004651"/>
    </source>
</evidence>
<keyword evidence="8" id="KW-0807">Transducer</keyword>
<evidence type="ECO:0000256" key="9">
    <source>
        <dbReference type="SAM" id="Phobius"/>
    </source>
</evidence>
<dbReference type="CDD" id="cd00637">
    <property type="entry name" value="7tm_classA_rhodopsin-like"/>
    <property type="match status" value="1"/>
</dbReference>
<dbReference type="InterPro" id="IPR000276">
    <property type="entry name" value="GPCR_Rhodpsn"/>
</dbReference>
<accession>A0A915HVY3</accession>
<evidence type="ECO:0000256" key="3">
    <source>
        <dbReference type="ARBA" id="ARBA00022692"/>
    </source>
</evidence>
<feature type="transmembrane region" description="Helical" evidence="9">
    <location>
        <begin position="35"/>
        <end position="56"/>
    </location>
</feature>
<dbReference type="Pfam" id="PF00001">
    <property type="entry name" value="7tm_1"/>
    <property type="match status" value="1"/>
</dbReference>
<dbReference type="GO" id="GO:0004930">
    <property type="term" value="F:G protein-coupled receptor activity"/>
    <property type="evidence" value="ECO:0007669"/>
    <property type="project" value="UniProtKB-KW"/>
</dbReference>
<keyword evidence="3 9" id="KW-0812">Transmembrane</keyword>
<feature type="transmembrane region" description="Helical" evidence="9">
    <location>
        <begin position="288"/>
        <end position="309"/>
    </location>
</feature>
<dbReference type="InterPro" id="IPR017452">
    <property type="entry name" value="GPCR_Rhodpsn_7TM"/>
</dbReference>
<dbReference type="SUPFAM" id="SSF81321">
    <property type="entry name" value="Family A G protein-coupled receptor-like"/>
    <property type="match status" value="1"/>
</dbReference>
<dbReference type="WBParaSite" id="nRc.2.0.1.t05501-RA">
    <property type="protein sequence ID" value="nRc.2.0.1.t05501-RA"/>
    <property type="gene ID" value="nRc.2.0.1.g05501"/>
</dbReference>
<dbReference type="PANTHER" id="PTHR24228">
    <property type="entry name" value="B2 BRADYKININ RECEPTOR/ANGIOTENSIN II RECEPTOR"/>
    <property type="match status" value="1"/>
</dbReference>
<keyword evidence="7" id="KW-0675">Receptor</keyword>
<dbReference type="GO" id="GO:0005886">
    <property type="term" value="C:plasma membrane"/>
    <property type="evidence" value="ECO:0007669"/>
    <property type="project" value="UniProtKB-SubCell"/>
</dbReference>
<reference evidence="12" key="1">
    <citation type="submission" date="2022-11" db="UniProtKB">
        <authorList>
            <consortium name="WormBaseParasite"/>
        </authorList>
    </citation>
    <scope>IDENTIFICATION</scope>
</reference>
<proteinExistence type="predicted"/>
<evidence type="ECO:0000256" key="4">
    <source>
        <dbReference type="ARBA" id="ARBA00022989"/>
    </source>
</evidence>
<dbReference type="AlphaFoldDB" id="A0A915HVY3"/>